<evidence type="ECO:0000256" key="5">
    <source>
        <dbReference type="ARBA" id="ARBA00047622"/>
    </source>
</evidence>
<dbReference type="InterPro" id="IPR041698">
    <property type="entry name" value="Methyltransf_25"/>
</dbReference>
<dbReference type="GO" id="GO:0032259">
    <property type="term" value="P:methylation"/>
    <property type="evidence" value="ECO:0007669"/>
    <property type="project" value="UniProtKB-KW"/>
</dbReference>
<comment type="pathway">
    <text evidence="4">Phospholipid metabolism.</text>
</comment>
<protein>
    <recommendedName>
        <fullName evidence="6">Methyltransferase domain-containing protein</fullName>
    </recommendedName>
</protein>
<dbReference type="PANTHER" id="PTHR44307:SF2">
    <property type="entry name" value="PHOSPHOETHANOLAMINE METHYLTRANSFERASE ISOFORM X1"/>
    <property type="match status" value="1"/>
</dbReference>
<dbReference type="AlphaFoldDB" id="A0A1F7W973"/>
<evidence type="ECO:0000313" key="7">
    <source>
        <dbReference type="EMBL" id="OGL99363.1"/>
    </source>
</evidence>
<reference evidence="7 8" key="1">
    <citation type="journal article" date="2016" name="Nat. Commun.">
        <title>Thousands of microbial genomes shed light on interconnected biogeochemical processes in an aquifer system.</title>
        <authorList>
            <person name="Anantharaman K."/>
            <person name="Brown C.T."/>
            <person name="Hug L.A."/>
            <person name="Sharon I."/>
            <person name="Castelle C.J."/>
            <person name="Probst A.J."/>
            <person name="Thomas B.C."/>
            <person name="Singh A."/>
            <person name="Wilkins M.J."/>
            <person name="Karaoz U."/>
            <person name="Brodie E.L."/>
            <person name="Williams K.H."/>
            <person name="Hubbard S.S."/>
            <person name="Banfield J.F."/>
        </authorList>
    </citation>
    <scope>NUCLEOTIDE SEQUENCE [LARGE SCALE GENOMIC DNA]</scope>
</reference>
<evidence type="ECO:0000259" key="6">
    <source>
        <dbReference type="Pfam" id="PF13649"/>
    </source>
</evidence>
<sequence>MKDDEISKKVQEAYKQIAKAYLKKVRSGSLDHRFVERFLALFAPGQKILDVGAGTGEMSQEMLLEHQLDVTAIDFSPDMVRLAKKEHPGLRVRRMDLRKLTFKPRQFDGVFAMYSLIHIPEGDVPDALGGINRVIKPGGFLYLALQEPRKKMQKEGFYPVVYNRKINMFINLITESEMRSYLARAGFVVKEVYRRAPHLGTEYPFMKLFIIAQKKKVAR</sequence>
<dbReference type="SUPFAM" id="SSF53335">
    <property type="entry name" value="S-adenosyl-L-methionine-dependent methyltransferases"/>
    <property type="match status" value="1"/>
</dbReference>
<dbReference type="GO" id="GO:0000234">
    <property type="term" value="F:phosphoethanolamine N-methyltransferase activity"/>
    <property type="evidence" value="ECO:0007669"/>
    <property type="project" value="UniProtKB-EC"/>
</dbReference>
<evidence type="ECO:0000256" key="1">
    <source>
        <dbReference type="ARBA" id="ARBA00005189"/>
    </source>
</evidence>
<dbReference type="PANTHER" id="PTHR44307">
    <property type="entry name" value="PHOSPHOETHANOLAMINE METHYLTRANSFERASE"/>
    <property type="match status" value="1"/>
</dbReference>
<dbReference type="CDD" id="cd02440">
    <property type="entry name" value="AdoMet_MTases"/>
    <property type="match status" value="1"/>
</dbReference>
<evidence type="ECO:0000256" key="4">
    <source>
        <dbReference type="ARBA" id="ARBA00025707"/>
    </source>
</evidence>
<gene>
    <name evidence="7" type="ORF">A2304_00100</name>
</gene>
<name>A0A1F7W973_9BACT</name>
<dbReference type="EMBL" id="MGFE01000006">
    <property type="protein sequence ID" value="OGL99363.1"/>
    <property type="molecule type" value="Genomic_DNA"/>
</dbReference>
<evidence type="ECO:0000256" key="2">
    <source>
        <dbReference type="ARBA" id="ARBA00022603"/>
    </source>
</evidence>
<evidence type="ECO:0000256" key="3">
    <source>
        <dbReference type="ARBA" id="ARBA00022679"/>
    </source>
</evidence>
<comment type="caution">
    <text evidence="7">The sequence shown here is derived from an EMBL/GenBank/DDBJ whole genome shotgun (WGS) entry which is preliminary data.</text>
</comment>
<accession>A0A1F7W973</accession>
<feature type="domain" description="Methyltransferase" evidence="6">
    <location>
        <begin position="48"/>
        <end position="139"/>
    </location>
</feature>
<keyword evidence="3" id="KW-0808">Transferase</keyword>
<comment type="pathway">
    <text evidence="1">Lipid metabolism.</text>
</comment>
<organism evidence="7 8">
    <name type="scientific">Candidatus Uhrbacteria bacterium RIFOXYB2_FULL_57_15</name>
    <dbReference type="NCBI Taxonomy" id="1802422"/>
    <lineage>
        <taxon>Bacteria</taxon>
        <taxon>Candidatus Uhriibacteriota</taxon>
    </lineage>
</organism>
<dbReference type="InterPro" id="IPR029063">
    <property type="entry name" value="SAM-dependent_MTases_sf"/>
</dbReference>
<keyword evidence="2" id="KW-0489">Methyltransferase</keyword>
<proteinExistence type="predicted"/>
<evidence type="ECO:0000313" key="8">
    <source>
        <dbReference type="Proteomes" id="UP000176501"/>
    </source>
</evidence>
<comment type="catalytic activity">
    <reaction evidence="5">
        <text>phosphoethanolamine + S-adenosyl-L-methionine = N-methylethanolamine phosphate + S-adenosyl-L-homocysteine + H(+)</text>
        <dbReference type="Rhea" id="RHEA:20365"/>
        <dbReference type="ChEBI" id="CHEBI:15378"/>
        <dbReference type="ChEBI" id="CHEBI:57781"/>
        <dbReference type="ChEBI" id="CHEBI:57856"/>
        <dbReference type="ChEBI" id="CHEBI:58190"/>
        <dbReference type="ChEBI" id="CHEBI:59789"/>
        <dbReference type="EC" id="2.1.1.103"/>
    </reaction>
    <physiologicalReaction direction="left-to-right" evidence="5">
        <dbReference type="Rhea" id="RHEA:20366"/>
    </physiologicalReaction>
</comment>
<dbReference type="Pfam" id="PF13649">
    <property type="entry name" value="Methyltransf_25"/>
    <property type="match status" value="1"/>
</dbReference>
<dbReference type="Gene3D" id="3.40.50.150">
    <property type="entry name" value="Vaccinia Virus protein VP39"/>
    <property type="match status" value="1"/>
</dbReference>
<dbReference type="Proteomes" id="UP000176501">
    <property type="component" value="Unassembled WGS sequence"/>
</dbReference>